<evidence type="ECO:0000259" key="1">
    <source>
        <dbReference type="PROSITE" id="PS51186"/>
    </source>
</evidence>
<gene>
    <name evidence="2" type="ORF">EUBSIR_01176</name>
</gene>
<organism evidence="2 3">
    <name type="scientific">[Eubacterium] siraeum DSM 15702</name>
    <dbReference type="NCBI Taxonomy" id="428128"/>
    <lineage>
        <taxon>Bacteria</taxon>
        <taxon>Bacillati</taxon>
        <taxon>Bacillota</taxon>
        <taxon>Clostridia</taxon>
        <taxon>Eubacteriales</taxon>
        <taxon>Oscillospiraceae</taxon>
        <taxon>Oscillospiraceae incertae sedis</taxon>
    </lineage>
</organism>
<dbReference type="Proteomes" id="UP000005326">
    <property type="component" value="Unassembled WGS sequence"/>
</dbReference>
<keyword evidence="3" id="KW-1185">Reference proteome</keyword>
<dbReference type="SUPFAM" id="SSF55729">
    <property type="entry name" value="Acyl-CoA N-acyltransferases (Nat)"/>
    <property type="match status" value="1"/>
</dbReference>
<name>B0MMW4_9FIRM</name>
<evidence type="ECO:0000313" key="2">
    <source>
        <dbReference type="EMBL" id="EDS00894.1"/>
    </source>
</evidence>
<dbReference type="PROSITE" id="PS51186">
    <property type="entry name" value="GNAT"/>
    <property type="match status" value="1"/>
</dbReference>
<reference evidence="2" key="1">
    <citation type="submission" date="2007-10" db="EMBL/GenBank/DDBJ databases">
        <authorList>
            <person name="Fulton L."/>
            <person name="Clifton S."/>
            <person name="Fulton B."/>
            <person name="Xu J."/>
            <person name="Minx P."/>
            <person name="Pepin K.H."/>
            <person name="Johnson M."/>
            <person name="Thiruvilangam P."/>
            <person name="Bhonagiri V."/>
            <person name="Nash W.E."/>
            <person name="Mardis E.R."/>
            <person name="Wilson R.K."/>
        </authorList>
    </citation>
    <scope>NUCLEOTIDE SEQUENCE [LARGE SCALE GENOMIC DNA]</scope>
    <source>
        <strain evidence="2">DSM 15702</strain>
    </source>
</reference>
<dbReference type="AlphaFoldDB" id="B0MMW4"/>
<dbReference type="Gene3D" id="3.40.630.30">
    <property type="match status" value="1"/>
</dbReference>
<evidence type="ECO:0000313" key="3">
    <source>
        <dbReference type="Proteomes" id="UP000005326"/>
    </source>
</evidence>
<feature type="domain" description="N-acetyltransferase" evidence="1">
    <location>
        <begin position="1"/>
        <end position="145"/>
    </location>
</feature>
<dbReference type="InterPro" id="IPR016181">
    <property type="entry name" value="Acyl_CoA_acyltransferase"/>
</dbReference>
<dbReference type="EMBL" id="ABCA03000044">
    <property type="protein sequence ID" value="EDS00894.1"/>
    <property type="molecule type" value="Genomic_DNA"/>
</dbReference>
<dbReference type="GO" id="GO:0016747">
    <property type="term" value="F:acyltransferase activity, transferring groups other than amino-acyl groups"/>
    <property type="evidence" value="ECO:0007669"/>
    <property type="project" value="InterPro"/>
</dbReference>
<dbReference type="CDD" id="cd04301">
    <property type="entry name" value="NAT_SF"/>
    <property type="match status" value="1"/>
</dbReference>
<protein>
    <recommendedName>
        <fullName evidence="1">N-acetyltransferase domain-containing protein</fullName>
    </recommendedName>
</protein>
<dbReference type="Pfam" id="PF00583">
    <property type="entry name" value="Acetyltransf_1"/>
    <property type="match status" value="1"/>
</dbReference>
<comment type="caution">
    <text evidence="2">The sequence shown here is derived from an EMBL/GenBank/DDBJ whole genome shotgun (WGS) entry which is preliminary data.</text>
</comment>
<accession>B0MMW4</accession>
<dbReference type="InterPro" id="IPR000182">
    <property type="entry name" value="GNAT_dom"/>
</dbReference>
<reference evidence="2" key="2">
    <citation type="submission" date="2014-06" db="EMBL/GenBank/DDBJ databases">
        <title>Draft genome sequence of Eubacterium siraeum (DSM 15702).</title>
        <authorList>
            <person name="Sudarsanam P."/>
            <person name="Ley R."/>
            <person name="Guruge J."/>
            <person name="Turnbaugh P.J."/>
            <person name="Mahowald M."/>
            <person name="Liep D."/>
            <person name="Gordon J."/>
        </authorList>
    </citation>
    <scope>NUCLEOTIDE SEQUENCE</scope>
    <source>
        <strain evidence="2">DSM 15702</strain>
    </source>
</reference>
<proteinExistence type="predicted"/>
<sequence>MAEPVTARQNAIYDCTHIYLDAFDKKGPIGDLYSKAVAEYLERFTKTENCFMYTLIEKDVIVGFLTACEIPGILSRNIKIDTVAIAPEYQNKGYETVRMNEFFNLFENAVFSLETKRNSISYKLYSKVGFKEVNGCSSMCKYDSK</sequence>